<dbReference type="EMBL" id="JABSTQ010011367">
    <property type="protein sequence ID" value="KAG0412187.1"/>
    <property type="molecule type" value="Genomic_DNA"/>
</dbReference>
<reference evidence="1 2" key="1">
    <citation type="journal article" date="2020" name="Cell">
        <title>Large-Scale Comparative Analyses of Tick Genomes Elucidate Their Genetic Diversity and Vector Capacities.</title>
        <authorList>
            <consortium name="Tick Genome and Microbiome Consortium (TIGMIC)"/>
            <person name="Jia N."/>
            <person name="Wang J."/>
            <person name="Shi W."/>
            <person name="Du L."/>
            <person name="Sun Y."/>
            <person name="Zhan W."/>
            <person name="Jiang J.F."/>
            <person name="Wang Q."/>
            <person name="Zhang B."/>
            <person name="Ji P."/>
            <person name="Bell-Sakyi L."/>
            <person name="Cui X.M."/>
            <person name="Yuan T.T."/>
            <person name="Jiang B.G."/>
            <person name="Yang W.F."/>
            <person name="Lam T.T."/>
            <person name="Chang Q.C."/>
            <person name="Ding S.J."/>
            <person name="Wang X.J."/>
            <person name="Zhu J.G."/>
            <person name="Ruan X.D."/>
            <person name="Zhao L."/>
            <person name="Wei J.T."/>
            <person name="Ye R.Z."/>
            <person name="Que T.C."/>
            <person name="Du C.H."/>
            <person name="Zhou Y.H."/>
            <person name="Cheng J.X."/>
            <person name="Dai P.F."/>
            <person name="Guo W.B."/>
            <person name="Han X.H."/>
            <person name="Huang E.J."/>
            <person name="Li L.F."/>
            <person name="Wei W."/>
            <person name="Gao Y.C."/>
            <person name="Liu J.Z."/>
            <person name="Shao H.Z."/>
            <person name="Wang X."/>
            <person name="Wang C.C."/>
            <person name="Yang T.C."/>
            <person name="Huo Q.B."/>
            <person name="Li W."/>
            <person name="Chen H.Y."/>
            <person name="Chen S.E."/>
            <person name="Zhou L.G."/>
            <person name="Ni X.B."/>
            <person name="Tian J.H."/>
            <person name="Sheng Y."/>
            <person name="Liu T."/>
            <person name="Pan Y.S."/>
            <person name="Xia L.Y."/>
            <person name="Li J."/>
            <person name="Zhao F."/>
            <person name="Cao W.C."/>
        </authorList>
    </citation>
    <scope>NUCLEOTIDE SEQUENCE [LARGE SCALE GENOMIC DNA]</scope>
    <source>
        <strain evidence="1">Iper-2018</strain>
    </source>
</reference>
<name>A0AC60NYL8_IXOPE</name>
<protein>
    <submittedName>
        <fullName evidence="1">Uncharacterized protein</fullName>
    </submittedName>
</protein>
<proteinExistence type="predicted"/>
<sequence>MKMAQAKSSITLAPALIETYSRLLVYNEIESLGIKGFISHLLPTVFRQQAWGILHTLLEMFSYRLHHIQPHYRVQLLSHLHSLAAVPQTNQTQLHLCVESTALKLITGLGSAEVQPQLSRFQNEPKNLLSTESEELNKALVLTLARAIHVTGSETLSMSWCKEILSLVMQNTPHSWSSLTLMSFPPSLAEFFQQHQAQRENKAQLKRSVEEEYRKWKRSWTGLVPVRFRLTCERSPTFWCSRCPTPVGGQHVNKCIDALNDLIWKYHVISLDRLILCLALRSFEGNEIQVCFFIIHLLLIRPPEFKSRVLDFVKDNSPEHWKQTDWHEKHLAFHRKYQEKFYFEGLQDLSGQSQQHTYLPVYFGNICLRFLPVMDIVIHRFLELHPVATISVESLLEHLGCLYKFHDRPLTYLYNTLHYYEQKLKDRPPLKKKLVAAITGSLKDIRSGNWALSEAYLGYLQRSAEDTAWVPELDYYITLVGRMADTMAGKSPFPHTDWRFNEFPNPAAHALHVTCIELMALPVAAAVVGNNLLDVVLKGHTVLPRCSIENWMNAIGLILTALPEPYWAVLSDRILSALQGPNLQNGSGGQSIFQLLSFSSNHSSITEVQCCYLMALVHAVWYHASIGQISQIPQIMRERFKPVVKTEEQFLFLCHLVAPFFQRMSTERTRFIMDITKELYEMLESVDKHCEQLNYIDQITDLLWGVALTWFPQLRQVAEITGR</sequence>
<evidence type="ECO:0000313" key="2">
    <source>
        <dbReference type="Proteomes" id="UP000805193"/>
    </source>
</evidence>
<gene>
    <name evidence="1" type="ORF">HPB47_010667</name>
</gene>
<dbReference type="Proteomes" id="UP000805193">
    <property type="component" value="Unassembled WGS sequence"/>
</dbReference>
<keyword evidence="2" id="KW-1185">Reference proteome</keyword>
<accession>A0AC60NYL8</accession>
<comment type="caution">
    <text evidence="1">The sequence shown here is derived from an EMBL/GenBank/DDBJ whole genome shotgun (WGS) entry which is preliminary data.</text>
</comment>
<evidence type="ECO:0000313" key="1">
    <source>
        <dbReference type="EMBL" id="KAG0412187.1"/>
    </source>
</evidence>
<organism evidence="1 2">
    <name type="scientific">Ixodes persulcatus</name>
    <name type="common">Taiga tick</name>
    <dbReference type="NCBI Taxonomy" id="34615"/>
    <lineage>
        <taxon>Eukaryota</taxon>
        <taxon>Metazoa</taxon>
        <taxon>Ecdysozoa</taxon>
        <taxon>Arthropoda</taxon>
        <taxon>Chelicerata</taxon>
        <taxon>Arachnida</taxon>
        <taxon>Acari</taxon>
        <taxon>Parasitiformes</taxon>
        <taxon>Ixodida</taxon>
        <taxon>Ixodoidea</taxon>
        <taxon>Ixodidae</taxon>
        <taxon>Ixodinae</taxon>
        <taxon>Ixodes</taxon>
    </lineage>
</organism>